<proteinExistence type="predicted"/>
<reference evidence="1 2" key="1">
    <citation type="submission" date="2021-06" db="EMBL/GenBank/DDBJ databases">
        <authorList>
            <person name="Palmer J.M."/>
        </authorList>
    </citation>
    <scope>NUCLEOTIDE SEQUENCE [LARGE SCALE GENOMIC DNA]</scope>
    <source>
        <strain evidence="1 2">GA_2019</strain>
        <tissue evidence="1">Muscle</tissue>
    </source>
</reference>
<evidence type="ECO:0000313" key="2">
    <source>
        <dbReference type="Proteomes" id="UP001476798"/>
    </source>
</evidence>
<protein>
    <submittedName>
        <fullName evidence="1">Uncharacterized protein</fullName>
    </submittedName>
</protein>
<sequence>MNGGKTGIQTATARGMVLLWKRRRQVMDDQENWKVFSFGRFIQGFTARVMMVLLGRMVLFLATDGAADGRLGVLVRTVLFFALKRSSVMVPRALSPEKNS</sequence>
<comment type="caution">
    <text evidence="1">The sequence shown here is derived from an EMBL/GenBank/DDBJ whole genome shotgun (WGS) entry which is preliminary data.</text>
</comment>
<evidence type="ECO:0000313" key="1">
    <source>
        <dbReference type="EMBL" id="MEQ2163314.1"/>
    </source>
</evidence>
<keyword evidence="2" id="KW-1185">Reference proteome</keyword>
<gene>
    <name evidence="1" type="ORF">GOODEAATRI_028802</name>
</gene>
<accession>A0ABV0MW01</accession>
<organism evidence="1 2">
    <name type="scientific">Goodea atripinnis</name>
    <dbReference type="NCBI Taxonomy" id="208336"/>
    <lineage>
        <taxon>Eukaryota</taxon>
        <taxon>Metazoa</taxon>
        <taxon>Chordata</taxon>
        <taxon>Craniata</taxon>
        <taxon>Vertebrata</taxon>
        <taxon>Euteleostomi</taxon>
        <taxon>Actinopterygii</taxon>
        <taxon>Neopterygii</taxon>
        <taxon>Teleostei</taxon>
        <taxon>Neoteleostei</taxon>
        <taxon>Acanthomorphata</taxon>
        <taxon>Ovalentaria</taxon>
        <taxon>Atherinomorphae</taxon>
        <taxon>Cyprinodontiformes</taxon>
        <taxon>Goodeidae</taxon>
        <taxon>Goodea</taxon>
    </lineage>
</organism>
<dbReference type="EMBL" id="JAHRIO010014079">
    <property type="protein sequence ID" value="MEQ2163314.1"/>
    <property type="molecule type" value="Genomic_DNA"/>
</dbReference>
<dbReference type="Proteomes" id="UP001476798">
    <property type="component" value="Unassembled WGS sequence"/>
</dbReference>
<name>A0ABV0MW01_9TELE</name>